<dbReference type="InterPro" id="IPR025714">
    <property type="entry name" value="Methyltranfer_dom"/>
</dbReference>
<comment type="catalytic activity">
    <reaction evidence="8">
        <text>arsenic triglutathione + 3 [thioredoxin]-dithiol + 3 S-adenosyl-L-methionine = trimethylarsine + 3 [thioredoxin]-disulfide + 3 glutathione + 3 S-adenosyl-L-homocysteine + 3 H(+)</text>
        <dbReference type="Rhea" id="RHEA:69432"/>
        <dbReference type="Rhea" id="RHEA-COMP:10698"/>
        <dbReference type="Rhea" id="RHEA-COMP:10700"/>
        <dbReference type="ChEBI" id="CHEBI:15378"/>
        <dbReference type="ChEBI" id="CHEBI:27130"/>
        <dbReference type="ChEBI" id="CHEBI:29950"/>
        <dbReference type="ChEBI" id="CHEBI:50058"/>
        <dbReference type="ChEBI" id="CHEBI:57856"/>
        <dbReference type="ChEBI" id="CHEBI:57925"/>
        <dbReference type="ChEBI" id="CHEBI:59789"/>
        <dbReference type="ChEBI" id="CHEBI:183640"/>
        <dbReference type="EC" id="2.1.1.137"/>
    </reaction>
</comment>
<comment type="catalytic activity">
    <reaction evidence="6">
        <text>arsenic triglutathione + [thioredoxin]-dithiol + S-adenosyl-L-methionine + 2 H2O = methylarsonous acid + [thioredoxin]-disulfide + 3 glutathione + S-adenosyl-L-homocysteine + H(+)</text>
        <dbReference type="Rhea" id="RHEA:69460"/>
        <dbReference type="Rhea" id="RHEA-COMP:10698"/>
        <dbReference type="Rhea" id="RHEA-COMP:10700"/>
        <dbReference type="ChEBI" id="CHEBI:15377"/>
        <dbReference type="ChEBI" id="CHEBI:15378"/>
        <dbReference type="ChEBI" id="CHEBI:17826"/>
        <dbReference type="ChEBI" id="CHEBI:29950"/>
        <dbReference type="ChEBI" id="CHEBI:50058"/>
        <dbReference type="ChEBI" id="CHEBI:57856"/>
        <dbReference type="ChEBI" id="CHEBI:57925"/>
        <dbReference type="ChEBI" id="CHEBI:59789"/>
        <dbReference type="ChEBI" id="CHEBI:183640"/>
        <dbReference type="EC" id="2.1.1.137"/>
    </reaction>
</comment>
<evidence type="ECO:0000256" key="3">
    <source>
        <dbReference type="ARBA" id="ARBA00034487"/>
    </source>
</evidence>
<comment type="catalytic activity">
    <reaction evidence="7">
        <text>arsenic triglutathione + 2 [thioredoxin]-dithiol + 2 S-adenosyl-L-methionine + H2O = dimethylarsinous acid + 2 [thioredoxin]-disulfide + 3 glutathione + 2 S-adenosyl-L-homocysteine + 2 H(+)</text>
        <dbReference type="Rhea" id="RHEA:69464"/>
        <dbReference type="Rhea" id="RHEA-COMP:10698"/>
        <dbReference type="Rhea" id="RHEA-COMP:10700"/>
        <dbReference type="ChEBI" id="CHEBI:15377"/>
        <dbReference type="ChEBI" id="CHEBI:15378"/>
        <dbReference type="ChEBI" id="CHEBI:23808"/>
        <dbReference type="ChEBI" id="CHEBI:29950"/>
        <dbReference type="ChEBI" id="CHEBI:50058"/>
        <dbReference type="ChEBI" id="CHEBI:57856"/>
        <dbReference type="ChEBI" id="CHEBI:57925"/>
        <dbReference type="ChEBI" id="CHEBI:59789"/>
        <dbReference type="ChEBI" id="CHEBI:183640"/>
        <dbReference type="EC" id="2.1.1.137"/>
    </reaction>
</comment>
<evidence type="ECO:0000259" key="9">
    <source>
        <dbReference type="Pfam" id="PF13847"/>
    </source>
</evidence>
<accession>A0A1F6CBS8</accession>
<evidence type="ECO:0000313" key="10">
    <source>
        <dbReference type="EMBL" id="OGG46609.1"/>
    </source>
</evidence>
<dbReference type="Gene3D" id="3.40.50.150">
    <property type="entry name" value="Vaccinia Virus protein VP39"/>
    <property type="match status" value="1"/>
</dbReference>
<dbReference type="Pfam" id="PF13847">
    <property type="entry name" value="Methyltransf_31"/>
    <property type="match status" value="1"/>
</dbReference>
<sequence length="217" mass="22802">MSQPVSTPIDEQHVPAAVCPLNLNVGALRRAVQKEYEEVATHPTKGFHFHTGRPLAAMLGYDAGEVDPLPDVAVESFAGVGNPFIWGALRSGESVVEVGSGAGLDALIAARQVGPAGRVVGVDMTPAMLEKARANAGLVGLTHAAFREGLAEALPVPDGSADVITSNGVINLCPDKEAVFRELYRVLKPGGRLQVADIIVKRAVPQDAREDIDLWTG</sequence>
<evidence type="ECO:0000256" key="6">
    <source>
        <dbReference type="ARBA" id="ARBA00047941"/>
    </source>
</evidence>
<evidence type="ECO:0000313" key="11">
    <source>
        <dbReference type="Proteomes" id="UP000178606"/>
    </source>
</evidence>
<keyword evidence="2" id="KW-0949">S-adenosyl-L-methionine</keyword>
<dbReference type="PANTHER" id="PTHR43675:SF8">
    <property type="entry name" value="ARSENITE METHYLTRANSFERASE"/>
    <property type="match status" value="1"/>
</dbReference>
<evidence type="ECO:0000256" key="5">
    <source>
        <dbReference type="ARBA" id="ARBA00034545"/>
    </source>
</evidence>
<dbReference type="AlphaFoldDB" id="A0A1F6CBS8"/>
<gene>
    <name evidence="10" type="ORF">A3F84_00630</name>
</gene>
<proteinExistence type="inferred from homology"/>
<dbReference type="Proteomes" id="UP000178606">
    <property type="component" value="Unassembled WGS sequence"/>
</dbReference>
<evidence type="ECO:0000256" key="7">
    <source>
        <dbReference type="ARBA" id="ARBA00047943"/>
    </source>
</evidence>
<dbReference type="GO" id="GO:0030791">
    <property type="term" value="F:arsenite methyltransferase activity"/>
    <property type="evidence" value="ECO:0007669"/>
    <property type="project" value="UniProtKB-EC"/>
</dbReference>
<dbReference type="InterPro" id="IPR029063">
    <property type="entry name" value="SAM-dependent_MTases_sf"/>
</dbReference>
<evidence type="ECO:0000256" key="8">
    <source>
        <dbReference type="ARBA" id="ARBA00048428"/>
    </source>
</evidence>
<keyword evidence="1" id="KW-0808">Transferase</keyword>
<dbReference type="PANTHER" id="PTHR43675">
    <property type="entry name" value="ARSENITE METHYLTRANSFERASE"/>
    <property type="match status" value="1"/>
</dbReference>
<evidence type="ECO:0000256" key="2">
    <source>
        <dbReference type="ARBA" id="ARBA00022691"/>
    </source>
</evidence>
<reference evidence="10 11" key="1">
    <citation type="journal article" date="2016" name="Nat. Commun.">
        <title>Thousands of microbial genomes shed light on interconnected biogeochemical processes in an aquifer system.</title>
        <authorList>
            <person name="Anantharaman K."/>
            <person name="Brown C.T."/>
            <person name="Hug L.A."/>
            <person name="Sharon I."/>
            <person name="Castelle C.J."/>
            <person name="Probst A.J."/>
            <person name="Thomas B.C."/>
            <person name="Singh A."/>
            <person name="Wilkins M.J."/>
            <person name="Karaoz U."/>
            <person name="Brodie E.L."/>
            <person name="Williams K.H."/>
            <person name="Hubbard S.S."/>
            <person name="Banfield J.F."/>
        </authorList>
    </citation>
    <scope>NUCLEOTIDE SEQUENCE [LARGE SCALE GENOMIC DNA]</scope>
    <source>
        <strain evidence="11">RIFCSPLOWO2_12_FULL_64_10</strain>
    </source>
</reference>
<dbReference type="EMBL" id="MFKF01000297">
    <property type="protein sequence ID" value="OGG46609.1"/>
    <property type="molecule type" value="Genomic_DNA"/>
</dbReference>
<feature type="domain" description="Methyltransferase" evidence="9">
    <location>
        <begin position="90"/>
        <end position="211"/>
    </location>
</feature>
<dbReference type="InterPro" id="IPR026669">
    <property type="entry name" value="Arsenite_MeTrfase-like"/>
</dbReference>
<dbReference type="CDD" id="cd02440">
    <property type="entry name" value="AdoMet_MTases"/>
    <property type="match status" value="1"/>
</dbReference>
<comment type="similarity">
    <text evidence="3">Belongs to the methyltransferase superfamily. Arsenite methyltransferase family.</text>
</comment>
<name>A0A1F6CBS8_HANXR</name>
<evidence type="ECO:0000256" key="1">
    <source>
        <dbReference type="ARBA" id="ARBA00022679"/>
    </source>
</evidence>
<comment type="caution">
    <text evidence="10">The sequence shown here is derived from an EMBL/GenBank/DDBJ whole genome shotgun (WGS) entry which is preliminary data.</text>
</comment>
<protein>
    <recommendedName>
        <fullName evidence="5">Arsenite methyltransferase</fullName>
        <ecNumber evidence="4">2.1.1.137</ecNumber>
    </recommendedName>
</protein>
<dbReference type="EC" id="2.1.1.137" evidence="4"/>
<organism evidence="10 11">
    <name type="scientific">Handelsmanbacteria sp. (strain RIFCSPLOWO2_12_FULL_64_10)</name>
    <dbReference type="NCBI Taxonomy" id="1817868"/>
    <lineage>
        <taxon>Bacteria</taxon>
        <taxon>Candidatus Handelsmaniibacteriota</taxon>
    </lineage>
</organism>
<evidence type="ECO:0000256" key="4">
    <source>
        <dbReference type="ARBA" id="ARBA00034521"/>
    </source>
</evidence>
<dbReference type="SUPFAM" id="SSF53335">
    <property type="entry name" value="S-adenosyl-L-methionine-dependent methyltransferases"/>
    <property type="match status" value="1"/>
</dbReference>